<dbReference type="Proteomes" id="UP000244450">
    <property type="component" value="Unassembled WGS sequence"/>
</dbReference>
<protein>
    <submittedName>
        <fullName evidence="1">Uncharacterized protein</fullName>
    </submittedName>
</protein>
<organism evidence="1 2">
    <name type="scientific">Chitinophaga parva</name>
    <dbReference type="NCBI Taxonomy" id="2169414"/>
    <lineage>
        <taxon>Bacteria</taxon>
        <taxon>Pseudomonadati</taxon>
        <taxon>Bacteroidota</taxon>
        <taxon>Chitinophagia</taxon>
        <taxon>Chitinophagales</taxon>
        <taxon>Chitinophagaceae</taxon>
        <taxon>Chitinophaga</taxon>
    </lineage>
</organism>
<reference evidence="1 2" key="1">
    <citation type="submission" date="2018-04" db="EMBL/GenBank/DDBJ databases">
        <title>Chitinophaga fuyangensis sp. nov., isolated from soil in a chemical factory.</title>
        <authorList>
            <person name="Chen K."/>
        </authorList>
    </citation>
    <scope>NUCLEOTIDE SEQUENCE [LARGE SCALE GENOMIC DNA]</scope>
    <source>
        <strain evidence="1 2">LY-1</strain>
    </source>
</reference>
<accession>A0A2T7BFD7</accession>
<evidence type="ECO:0000313" key="2">
    <source>
        <dbReference type="Proteomes" id="UP000244450"/>
    </source>
</evidence>
<sequence>MAKIEQNRFLLAEDPQRPQAGQYILHTQSPISLIRVLSMDDDDPVAGDSYVSKDYQYGRDEVFQLVVMKFHDNIVEFNKDDEPQLTALLDDAWAWYRAYLVWEDQQNG</sequence>
<comment type="caution">
    <text evidence="1">The sequence shown here is derived from an EMBL/GenBank/DDBJ whole genome shotgun (WGS) entry which is preliminary data.</text>
</comment>
<keyword evidence="2" id="KW-1185">Reference proteome</keyword>
<name>A0A2T7BFD7_9BACT</name>
<dbReference type="OrthoDB" id="765218at2"/>
<dbReference type="AlphaFoldDB" id="A0A2T7BFD7"/>
<dbReference type="EMBL" id="QCYK01000002">
    <property type="protein sequence ID" value="PUZ25000.1"/>
    <property type="molecule type" value="Genomic_DNA"/>
</dbReference>
<dbReference type="RefSeq" id="WP_108686837.1">
    <property type="nucleotide sequence ID" value="NZ_QCYK01000002.1"/>
</dbReference>
<proteinExistence type="predicted"/>
<gene>
    <name evidence="1" type="ORF">DCC81_11850</name>
</gene>
<evidence type="ECO:0000313" key="1">
    <source>
        <dbReference type="EMBL" id="PUZ25000.1"/>
    </source>
</evidence>